<dbReference type="PANTHER" id="PTHR10151">
    <property type="entry name" value="ECTONUCLEOTIDE PYROPHOSPHATASE/PHOSPHODIESTERASE"/>
    <property type="match status" value="1"/>
</dbReference>
<keyword evidence="2" id="KW-1185">Reference proteome</keyword>
<organism evidence="1 2">
    <name type="scientific">Halomarina oriensis</name>
    <dbReference type="NCBI Taxonomy" id="671145"/>
    <lineage>
        <taxon>Archaea</taxon>
        <taxon>Methanobacteriati</taxon>
        <taxon>Methanobacteriota</taxon>
        <taxon>Stenosarchaea group</taxon>
        <taxon>Halobacteria</taxon>
        <taxon>Halobacteriales</taxon>
        <taxon>Natronomonadaceae</taxon>
        <taxon>Halomarina</taxon>
    </lineage>
</organism>
<protein>
    <submittedName>
        <fullName evidence="1">Nucleotide pyrophosphatase</fullName>
    </submittedName>
</protein>
<dbReference type="Gene3D" id="3.40.720.10">
    <property type="entry name" value="Alkaline Phosphatase, subunit A"/>
    <property type="match status" value="1"/>
</dbReference>
<dbReference type="Pfam" id="PF01663">
    <property type="entry name" value="Phosphodiest"/>
    <property type="match status" value="1"/>
</dbReference>
<dbReference type="PANTHER" id="PTHR10151:SF120">
    <property type="entry name" value="BIS(5'-ADENOSYL)-TRIPHOSPHATASE"/>
    <property type="match status" value="1"/>
</dbReference>
<evidence type="ECO:0000313" key="2">
    <source>
        <dbReference type="Proteomes" id="UP000451471"/>
    </source>
</evidence>
<comment type="caution">
    <text evidence="1">The sequence shown here is derived from an EMBL/GenBank/DDBJ whole genome shotgun (WGS) entry which is preliminary data.</text>
</comment>
<dbReference type="GO" id="GO:0016787">
    <property type="term" value="F:hydrolase activity"/>
    <property type="evidence" value="ECO:0007669"/>
    <property type="project" value="UniProtKB-ARBA"/>
</dbReference>
<name>A0A6B0GKP1_9EURY</name>
<reference evidence="1 2" key="1">
    <citation type="submission" date="2019-12" db="EMBL/GenBank/DDBJ databases">
        <title>Halocatena pleomorpha gen. nov. sp. nov., an extremely halophilic archaeon of family Halobacteriaceae isolated from saltpan soil.</title>
        <authorList>
            <person name="Pal Y."/>
            <person name="Verma A."/>
            <person name="Krishnamurthi S."/>
            <person name="Kumar P."/>
        </authorList>
    </citation>
    <scope>NUCLEOTIDE SEQUENCE [LARGE SCALE GENOMIC DNA]</scope>
    <source>
        <strain evidence="1 2">JCM 16495</strain>
    </source>
</reference>
<gene>
    <name evidence="1" type="ORF">GQS65_13210</name>
</gene>
<accession>A0A6B0GKP1</accession>
<sequence length="449" mass="50411">MGLFDRLRGGEGPRVAFFGIDGVPYSLVSENPETFPNLSAIASEGTAGAIDSIVPPESSACWPSLTTGVNPGETGVYGFQDRENGSYDTYVPMGRDVQATRLWDRVTDAGREATVMNVPVTFPPQRDVQRMVSGFLSPSVEKAAYPDELRETLEAGGYRIDMNSKLGHQEDKSEFIEDAYETLDARYEAFSHYIEEDDWNLFFGVFMTTDRVNHFLFKDYEDDTDQKELFVEFYKRVDEHLGNLREQLPDDVTMVVASDHGFTSLDYEVHFNAWLQQNGWLSFEGDDHDSLADIAEDSRAYAFIPGRFYINLEGREPRGSVAEEDYETVRDELKAELEAMEGPDGETVADRVVTKEEAFRGDHDDIAPDLVVVPNHGYDLKAGFKHTEDVFTTGPRNGMHSFDNACLFVDDENVNVGDADLLDIAPTILDLMDLEYDRTTFDGSSLTRA</sequence>
<dbReference type="Proteomes" id="UP000451471">
    <property type="component" value="Unassembled WGS sequence"/>
</dbReference>
<dbReference type="AlphaFoldDB" id="A0A6B0GKP1"/>
<dbReference type="SUPFAM" id="SSF53649">
    <property type="entry name" value="Alkaline phosphatase-like"/>
    <property type="match status" value="1"/>
</dbReference>
<evidence type="ECO:0000313" key="1">
    <source>
        <dbReference type="EMBL" id="MWG35432.1"/>
    </source>
</evidence>
<dbReference type="EMBL" id="WSZK01000023">
    <property type="protein sequence ID" value="MWG35432.1"/>
    <property type="molecule type" value="Genomic_DNA"/>
</dbReference>
<dbReference type="InterPro" id="IPR017850">
    <property type="entry name" value="Alkaline_phosphatase_core_sf"/>
</dbReference>
<proteinExistence type="predicted"/>
<dbReference type="OrthoDB" id="33550at2157"/>
<dbReference type="InterPro" id="IPR002591">
    <property type="entry name" value="Phosphodiest/P_Trfase"/>
</dbReference>
<dbReference type="RefSeq" id="WP_158205111.1">
    <property type="nucleotide sequence ID" value="NZ_WSZK01000023.1"/>
</dbReference>